<dbReference type="OrthoDB" id="7226447at2"/>
<dbReference type="RefSeq" id="WP_149279496.1">
    <property type="nucleotide sequence ID" value="NZ_CP043506.1"/>
</dbReference>
<gene>
    <name evidence="1" type="ORF">FLP30_08830</name>
</gene>
<protein>
    <submittedName>
        <fullName evidence="1">Uncharacterized protein</fullName>
    </submittedName>
</protein>
<sequence>MRTREEQTLELAVRLAYPLHYDDGHLREAGDMILEAERRAEQRVRAEIGRDSERLDWLADNQCQFENHGLGERPLRVVNNCMGDKIASSYDLREAIDAAQDVG</sequence>
<proteinExistence type="predicted"/>
<reference evidence="1 2" key="1">
    <citation type="submission" date="2019-09" db="EMBL/GenBank/DDBJ databases">
        <title>Genome sequencing of strain KACC 21233.</title>
        <authorList>
            <person name="Heo J."/>
            <person name="Kim S.-J."/>
            <person name="Kim J.-S."/>
            <person name="Hong S.-B."/>
            <person name="Kwon S.-W."/>
        </authorList>
    </citation>
    <scope>NUCLEOTIDE SEQUENCE [LARGE SCALE GENOMIC DNA]</scope>
    <source>
        <strain evidence="1 2">KACC 21233</strain>
    </source>
</reference>
<dbReference type="EMBL" id="CP043506">
    <property type="protein sequence ID" value="QEO17820.1"/>
    <property type="molecule type" value="Genomic_DNA"/>
</dbReference>
<evidence type="ECO:0000313" key="1">
    <source>
        <dbReference type="EMBL" id="QEO17820.1"/>
    </source>
</evidence>
<organism evidence="1 2">
    <name type="scientific">Acetobacter vaccinii</name>
    <dbReference type="NCBI Taxonomy" id="2592655"/>
    <lineage>
        <taxon>Bacteria</taxon>
        <taxon>Pseudomonadati</taxon>
        <taxon>Pseudomonadota</taxon>
        <taxon>Alphaproteobacteria</taxon>
        <taxon>Acetobacterales</taxon>
        <taxon>Acetobacteraceae</taxon>
        <taxon>Acetobacter</taxon>
    </lineage>
</organism>
<accession>A0A5C1YRT4</accession>
<keyword evidence="2" id="KW-1185">Reference proteome</keyword>
<name>A0A5C1YRT4_9PROT</name>
<dbReference type="AlphaFoldDB" id="A0A5C1YRT4"/>
<dbReference type="KEGG" id="acek:FLP30_08830"/>
<dbReference type="Proteomes" id="UP000324536">
    <property type="component" value="Chromosome"/>
</dbReference>
<evidence type="ECO:0000313" key="2">
    <source>
        <dbReference type="Proteomes" id="UP000324536"/>
    </source>
</evidence>